<dbReference type="GO" id="GO:0016810">
    <property type="term" value="F:hydrolase activity, acting on carbon-nitrogen (but not peptide) bonds"/>
    <property type="evidence" value="ECO:0007669"/>
    <property type="project" value="InterPro"/>
</dbReference>
<gene>
    <name evidence="2" type="ORF">PV11_05958</name>
</gene>
<evidence type="ECO:0000313" key="3">
    <source>
        <dbReference type="Proteomes" id="UP000053599"/>
    </source>
</evidence>
<dbReference type="PANTHER" id="PTHR43794:SF5">
    <property type="entry name" value="CHLOROHYDROLASE FAMILY PROTEIN"/>
    <property type="match status" value="1"/>
</dbReference>
<dbReference type="PANTHER" id="PTHR43794">
    <property type="entry name" value="AMINOHYDROLASE SSNA-RELATED"/>
    <property type="match status" value="1"/>
</dbReference>
<dbReference type="InterPro" id="IPR011059">
    <property type="entry name" value="Metal-dep_hydrolase_composite"/>
</dbReference>
<dbReference type="EMBL" id="KN846952">
    <property type="protein sequence ID" value="KIV83978.1"/>
    <property type="molecule type" value="Genomic_DNA"/>
</dbReference>
<dbReference type="HOGENOM" id="CLU_012358_2_3_1"/>
<organism evidence="2 3">
    <name type="scientific">Exophiala sideris</name>
    <dbReference type="NCBI Taxonomy" id="1016849"/>
    <lineage>
        <taxon>Eukaryota</taxon>
        <taxon>Fungi</taxon>
        <taxon>Dikarya</taxon>
        <taxon>Ascomycota</taxon>
        <taxon>Pezizomycotina</taxon>
        <taxon>Eurotiomycetes</taxon>
        <taxon>Chaetothyriomycetidae</taxon>
        <taxon>Chaetothyriales</taxon>
        <taxon>Herpotrichiellaceae</taxon>
        <taxon>Exophiala</taxon>
    </lineage>
</organism>
<dbReference type="NCBIfam" id="NF006056">
    <property type="entry name" value="PRK08204.1"/>
    <property type="match status" value="1"/>
</dbReference>
<evidence type="ECO:0000313" key="2">
    <source>
        <dbReference type="EMBL" id="KIV83978.1"/>
    </source>
</evidence>
<evidence type="ECO:0000259" key="1">
    <source>
        <dbReference type="Pfam" id="PF01979"/>
    </source>
</evidence>
<dbReference type="SUPFAM" id="SSF51338">
    <property type="entry name" value="Composite domain of metallo-dependent hydrolases"/>
    <property type="match status" value="1"/>
</dbReference>
<dbReference type="SUPFAM" id="SSF51556">
    <property type="entry name" value="Metallo-dependent hydrolases"/>
    <property type="match status" value="1"/>
</dbReference>
<feature type="domain" description="Amidohydrolase-related" evidence="1">
    <location>
        <begin position="56"/>
        <end position="432"/>
    </location>
</feature>
<dbReference type="AlphaFoldDB" id="A0A0D1ZB62"/>
<dbReference type="Proteomes" id="UP000053599">
    <property type="component" value="Unassembled WGS sequence"/>
</dbReference>
<dbReference type="Pfam" id="PF01979">
    <property type="entry name" value="Amidohydro_1"/>
    <property type="match status" value="1"/>
</dbReference>
<dbReference type="InterPro" id="IPR050287">
    <property type="entry name" value="MTA/SAH_deaminase"/>
</dbReference>
<reference evidence="2 3" key="1">
    <citation type="submission" date="2015-01" db="EMBL/GenBank/DDBJ databases">
        <title>The Genome Sequence of Exophiala sideris CBS121828.</title>
        <authorList>
            <consortium name="The Broad Institute Genomics Platform"/>
            <person name="Cuomo C."/>
            <person name="de Hoog S."/>
            <person name="Gorbushina A."/>
            <person name="Stielow B."/>
            <person name="Teixiera M."/>
            <person name="Abouelleil A."/>
            <person name="Chapman S.B."/>
            <person name="Priest M."/>
            <person name="Young S.K."/>
            <person name="Wortman J."/>
            <person name="Nusbaum C."/>
            <person name="Birren B."/>
        </authorList>
    </citation>
    <scope>NUCLEOTIDE SEQUENCE [LARGE SCALE GENOMIC DNA]</scope>
    <source>
        <strain evidence="2 3">CBS 121828</strain>
    </source>
</reference>
<protein>
    <recommendedName>
        <fullName evidence="1">Amidohydrolase-related domain-containing protein</fullName>
    </recommendedName>
</protein>
<accession>A0A0D1ZB62</accession>
<sequence>MTSHFIKNATVISVDPKIGVQCNCDILVKDGIIKEVGQNLSSGDGVNIIDGTDCLVSPGFVDTHHHLWQQLIRGLTTDWSLADYAVHIRRTYCSIFTPDDVYKANYFATLDCINNGITTVLDHSHILNSPAHTDASIQGLKDAGIRGTWCYAFYESPDRHDLEGPGHDHTLATPSGFDHKARVEDARRAREKHFPVNDPEKTLLTFGGAPSEAEGMPAQDLKEEIDFFRSIGTRVITMHIGMGCYDVGNRIVKMLEDADKLGKDLVFSHGAALTDEELKMIHKAGSGVSATAETEIQMGMGPPIAWKAAAAGCNVGIGIDITSNQNNDMLASMRLLLQHERGRRWEPMLGKEVPINITPKSEEALYMATLGGAKVVGLDHLVGSITPGKRADLLITRCDDMNVVPVIHPIGTLMFNAHIGNIDTVMIDGKIVKKDGKVLNFDWPKLRQDIRERAARIVDVAKRDKVASTAEYWKAVFKH</sequence>
<proteinExistence type="predicted"/>
<name>A0A0D1ZB62_9EURO</name>
<dbReference type="Gene3D" id="2.30.40.10">
    <property type="entry name" value="Urease, subunit C, domain 1"/>
    <property type="match status" value="1"/>
</dbReference>
<dbReference type="OrthoDB" id="194468at2759"/>
<dbReference type="STRING" id="1016849.A0A0D1ZB62"/>
<dbReference type="InterPro" id="IPR006680">
    <property type="entry name" value="Amidohydro-rel"/>
</dbReference>
<dbReference type="Gene3D" id="3.20.20.140">
    <property type="entry name" value="Metal-dependent hydrolases"/>
    <property type="match status" value="1"/>
</dbReference>
<dbReference type="InterPro" id="IPR032466">
    <property type="entry name" value="Metal_Hydrolase"/>
</dbReference>